<name>A0A7W9SR51_ARMRO</name>
<dbReference type="AlphaFoldDB" id="A0A7W9SR51"/>
<reference evidence="1 2" key="1">
    <citation type="submission" date="2020-08" db="EMBL/GenBank/DDBJ databases">
        <title>Genomic Encyclopedia of Type Strains, Phase IV (KMG-IV): sequencing the most valuable type-strain genomes for metagenomic binning, comparative biology and taxonomic classification.</title>
        <authorList>
            <person name="Goeker M."/>
        </authorList>
    </citation>
    <scope>NUCLEOTIDE SEQUENCE [LARGE SCALE GENOMIC DNA]</scope>
    <source>
        <strain evidence="1 2">DSM 23562</strain>
    </source>
</reference>
<protein>
    <submittedName>
        <fullName evidence="1">Uncharacterized protein</fullName>
    </submittedName>
</protein>
<comment type="caution">
    <text evidence="1">The sequence shown here is derived from an EMBL/GenBank/DDBJ whole genome shotgun (WGS) entry which is preliminary data.</text>
</comment>
<evidence type="ECO:0000313" key="2">
    <source>
        <dbReference type="Proteomes" id="UP000520814"/>
    </source>
</evidence>
<accession>A0A7W9SR51</accession>
<dbReference type="RefSeq" id="WP_184196098.1">
    <property type="nucleotide sequence ID" value="NZ_JACHGW010000002.1"/>
</dbReference>
<keyword evidence="2" id="KW-1185">Reference proteome</keyword>
<dbReference type="Proteomes" id="UP000520814">
    <property type="component" value="Unassembled WGS sequence"/>
</dbReference>
<proteinExistence type="predicted"/>
<organism evidence="1 2">
    <name type="scientific">Armatimonas rosea</name>
    <dbReference type="NCBI Taxonomy" id="685828"/>
    <lineage>
        <taxon>Bacteria</taxon>
        <taxon>Bacillati</taxon>
        <taxon>Armatimonadota</taxon>
        <taxon>Armatimonadia</taxon>
        <taxon>Armatimonadales</taxon>
        <taxon>Armatimonadaceae</taxon>
        <taxon>Armatimonas</taxon>
    </lineage>
</organism>
<gene>
    <name evidence="1" type="ORF">HNQ39_002470</name>
</gene>
<evidence type="ECO:0000313" key="1">
    <source>
        <dbReference type="EMBL" id="MBB6050679.1"/>
    </source>
</evidence>
<dbReference type="EMBL" id="JACHGW010000002">
    <property type="protein sequence ID" value="MBB6050679.1"/>
    <property type="molecule type" value="Genomic_DNA"/>
</dbReference>
<sequence>MMQTALRSLRDYLTNLDWDASRRGSLLVVAPEQLTTSPPRPEQDVEEEKKALAEGAAAFARRIGPPGRYGYNPALLEQAFELRRLRTRTCAALAPSLMVIPARRLPKPDFHAEDERPELMELLLRTCTQTQWEKLGSRTGFGLPDCETRAQRRLFERIVPSPLVVGRNYRRQPNDRLYSPSERLRARLRVVLYVSSDAVGSQGAEAQMLYFNGDKNTEITLVGDNPYAPHDTTFGASLTEKVPRKQKPAALSYGALTTPVHLVPTTTVGELVGQIASATRLPLTVDYRLKRHSVLTWGTQVAAGDLLEALCWSLGGSVRKLDPAAFVLTWDKEPLTLHLLRHDTWEADAWLESVYGEKEPYKIDNALPYLALADDEPQRFSRSWVERLAGGPRIVKSDALPASVQNLHALALAERFRDQETPPGLDSVRLVLSAWAQLLLPDGPALTLEPLSVPLGATSTTQDEPALGWEGIGLTLRAETPEQAEQLLALTDKLPLARLFLEGDAPTLAAALKMTKKPLCGLERLLTVPPGSDPRVDRNILGQSTSEYGKSRGRRGSDWLIPDAPGVQEHCRSKVQALAALPGLAGLRLADDTPPGYDAELSLQGIYSPGDALGYSRENRLAYWRETGTDPADILGYRSRITLPYFDEGRGVTVSPTWQGWLRQRVVRLRREATAGLTLPLWRTELLDIFWLGYGHSAPTIHLLTTWKPADDKTPLVDRGWNEGAAAYQKTGQVLYFSLAVPAPVPASTLQGYLETVRNSAKGMELALDLSSWPVEAVLKLLKSE</sequence>